<dbReference type="EMBL" id="BSOO01000031">
    <property type="protein sequence ID" value="GLR48607.1"/>
    <property type="molecule type" value="Genomic_DNA"/>
</dbReference>
<protein>
    <recommendedName>
        <fullName evidence="7">Cytochrome c-type biogenesis protein</fullName>
    </recommendedName>
</protein>
<dbReference type="InterPro" id="IPR005616">
    <property type="entry name" value="CcmH/CycL/Ccl2/NrfF_N"/>
</dbReference>
<dbReference type="InterPro" id="IPR038297">
    <property type="entry name" value="CcmH/CycL/NrfF/Ccl2_sf"/>
</dbReference>
<dbReference type="InterPro" id="IPR051263">
    <property type="entry name" value="C-type_cytochrome_biogenesis"/>
</dbReference>
<keyword evidence="5" id="KW-0201">Cytochrome c-type biogenesis</keyword>
<keyword evidence="3 7" id="KW-0479">Metal-binding</keyword>
<keyword evidence="7" id="KW-0472">Membrane</keyword>
<evidence type="ECO:0000256" key="2">
    <source>
        <dbReference type="ARBA" id="ARBA00022617"/>
    </source>
</evidence>
<evidence type="ECO:0000313" key="10">
    <source>
        <dbReference type="Proteomes" id="UP001156703"/>
    </source>
</evidence>
<evidence type="ECO:0000256" key="3">
    <source>
        <dbReference type="ARBA" id="ARBA00022723"/>
    </source>
</evidence>
<dbReference type="PANTHER" id="PTHR47870:SF1">
    <property type="entry name" value="CYTOCHROME C-TYPE BIOGENESIS PROTEIN CCMH"/>
    <property type="match status" value="1"/>
</dbReference>
<comment type="function">
    <text evidence="7">Possible subunit of a heme lyase.</text>
</comment>
<keyword evidence="2 7" id="KW-0349">Heme</keyword>
<evidence type="ECO:0000256" key="7">
    <source>
        <dbReference type="RuleBase" id="RU364112"/>
    </source>
</evidence>
<comment type="similarity">
    <text evidence="1 7">Belongs to the CcmH/CycL/Ccl2/NrfF family.</text>
</comment>
<evidence type="ECO:0000259" key="8">
    <source>
        <dbReference type="Pfam" id="PF03918"/>
    </source>
</evidence>
<evidence type="ECO:0000256" key="6">
    <source>
        <dbReference type="ARBA" id="ARBA00023004"/>
    </source>
</evidence>
<keyword evidence="7" id="KW-1133">Transmembrane helix</keyword>
<evidence type="ECO:0000256" key="1">
    <source>
        <dbReference type="ARBA" id="ARBA00010342"/>
    </source>
</evidence>
<accession>A0ABQ5ZDC2</accession>
<evidence type="ECO:0000256" key="4">
    <source>
        <dbReference type="ARBA" id="ARBA00022729"/>
    </source>
</evidence>
<sequence length="169" mass="18870">MGEGAVSADPHHRPSTSLRTNGNLLSFVLSGAKRSRRALALALVIGLAVPAHADSNRPPAPYAYKQLEDPRQEAEATALMGELRCLVCQGQSIHDSDAEMAGDMRHLVRTRIKAGESPEDIRAFLIDRYGSWVSYQPRLDRETWFLWAFPLLLLAVGGWLVLRRLKVRR</sequence>
<keyword evidence="10" id="KW-1185">Reference proteome</keyword>
<dbReference type="Proteomes" id="UP001156703">
    <property type="component" value="Unassembled WGS sequence"/>
</dbReference>
<feature type="domain" description="CcmH/CycL/Ccl2/NrfF N-terminal" evidence="8">
    <location>
        <begin position="62"/>
        <end position="168"/>
    </location>
</feature>
<keyword evidence="6 7" id="KW-0408">Iron</keyword>
<proteinExistence type="inferred from homology"/>
<evidence type="ECO:0000313" key="9">
    <source>
        <dbReference type="EMBL" id="GLR48607.1"/>
    </source>
</evidence>
<dbReference type="Gene3D" id="1.10.8.640">
    <property type="entry name" value="Cytochrome C biogenesis protein"/>
    <property type="match status" value="1"/>
</dbReference>
<dbReference type="PANTHER" id="PTHR47870">
    <property type="entry name" value="CYTOCHROME C-TYPE BIOGENESIS PROTEIN CCMH"/>
    <property type="match status" value="1"/>
</dbReference>
<dbReference type="CDD" id="cd16378">
    <property type="entry name" value="CcmH_N"/>
    <property type="match status" value="1"/>
</dbReference>
<dbReference type="Pfam" id="PF03918">
    <property type="entry name" value="CcmH"/>
    <property type="match status" value="1"/>
</dbReference>
<evidence type="ECO:0000256" key="5">
    <source>
        <dbReference type="ARBA" id="ARBA00022748"/>
    </source>
</evidence>
<keyword evidence="4 7" id="KW-0732">Signal</keyword>
<reference evidence="10" key="1">
    <citation type="journal article" date="2019" name="Int. J. Syst. Evol. Microbiol.">
        <title>The Global Catalogue of Microorganisms (GCM) 10K type strain sequencing project: providing services to taxonomists for standard genome sequencing and annotation.</title>
        <authorList>
            <consortium name="The Broad Institute Genomics Platform"/>
            <consortium name="The Broad Institute Genome Sequencing Center for Infectious Disease"/>
            <person name="Wu L."/>
            <person name="Ma J."/>
        </authorList>
    </citation>
    <scope>NUCLEOTIDE SEQUENCE [LARGE SCALE GENOMIC DNA]</scope>
    <source>
        <strain evidence="10">NBRC 102146</strain>
    </source>
</reference>
<keyword evidence="7" id="KW-0812">Transmembrane</keyword>
<organism evidence="9 10">
    <name type="scientific">Sphingomonas astaxanthinifaciens DSM 22298</name>
    <dbReference type="NCBI Taxonomy" id="1123267"/>
    <lineage>
        <taxon>Bacteria</taxon>
        <taxon>Pseudomonadati</taxon>
        <taxon>Pseudomonadota</taxon>
        <taxon>Alphaproteobacteria</taxon>
        <taxon>Sphingomonadales</taxon>
        <taxon>Sphingomonadaceae</taxon>
        <taxon>Sphingomonas</taxon>
    </lineage>
</organism>
<gene>
    <name evidence="9" type="ORF">GCM10007925_23250</name>
</gene>
<comment type="caution">
    <text evidence="9">The sequence shown here is derived from an EMBL/GenBank/DDBJ whole genome shotgun (WGS) entry which is preliminary data.</text>
</comment>
<feature type="transmembrane region" description="Helical" evidence="7">
    <location>
        <begin position="144"/>
        <end position="162"/>
    </location>
</feature>
<name>A0ABQ5ZDC2_9SPHN</name>